<comment type="similarity">
    <text evidence="2">Belongs to the FUN14 family.</text>
</comment>
<dbReference type="PANTHER" id="PTHR21346:SF0">
    <property type="entry name" value="RE45833P"/>
    <property type="match status" value="1"/>
</dbReference>
<keyword evidence="3 6" id="KW-0812">Transmembrane</keyword>
<reference evidence="7" key="1">
    <citation type="submission" date="2021-02" db="EMBL/GenBank/DDBJ databases">
        <authorList>
            <person name="Nowell W R."/>
        </authorList>
    </citation>
    <scope>NUCLEOTIDE SEQUENCE</scope>
</reference>
<evidence type="ECO:0000256" key="5">
    <source>
        <dbReference type="ARBA" id="ARBA00023136"/>
    </source>
</evidence>
<keyword evidence="10" id="KW-1185">Reference proteome</keyword>
<dbReference type="GO" id="GO:0005741">
    <property type="term" value="C:mitochondrial outer membrane"/>
    <property type="evidence" value="ECO:0007669"/>
    <property type="project" value="UniProtKB-SubCell"/>
</dbReference>
<evidence type="ECO:0000256" key="1">
    <source>
        <dbReference type="ARBA" id="ARBA00004374"/>
    </source>
</evidence>
<keyword evidence="5 6" id="KW-0472">Membrane</keyword>
<name>A0A815QHR5_9BILA</name>
<feature type="transmembrane region" description="Helical" evidence="6">
    <location>
        <begin position="150"/>
        <end position="171"/>
    </location>
</feature>
<evidence type="ECO:0000256" key="3">
    <source>
        <dbReference type="ARBA" id="ARBA00022692"/>
    </source>
</evidence>
<evidence type="ECO:0000313" key="10">
    <source>
        <dbReference type="Proteomes" id="UP000663870"/>
    </source>
</evidence>
<organism evidence="7 9">
    <name type="scientific">Rotaria sordida</name>
    <dbReference type="NCBI Taxonomy" id="392033"/>
    <lineage>
        <taxon>Eukaryota</taxon>
        <taxon>Metazoa</taxon>
        <taxon>Spiralia</taxon>
        <taxon>Gnathifera</taxon>
        <taxon>Rotifera</taxon>
        <taxon>Eurotatoria</taxon>
        <taxon>Bdelloidea</taxon>
        <taxon>Philodinida</taxon>
        <taxon>Philodinidae</taxon>
        <taxon>Rotaria</taxon>
    </lineage>
</organism>
<dbReference type="AlphaFoldDB" id="A0A815QHR5"/>
<evidence type="ECO:0008006" key="11">
    <source>
        <dbReference type="Google" id="ProtNLM"/>
    </source>
</evidence>
<dbReference type="GO" id="GO:0000422">
    <property type="term" value="P:autophagy of mitochondrion"/>
    <property type="evidence" value="ECO:0007669"/>
    <property type="project" value="TreeGrafter"/>
</dbReference>
<dbReference type="Proteomes" id="UP000663854">
    <property type="component" value="Unassembled WGS sequence"/>
</dbReference>
<evidence type="ECO:0000313" key="7">
    <source>
        <dbReference type="EMBL" id="CAF1463445.1"/>
    </source>
</evidence>
<comment type="subcellular location">
    <subcellularLocation>
        <location evidence="1">Mitochondrion outer membrane</location>
        <topology evidence="1">Multi-pass membrane protein</topology>
    </subcellularLocation>
</comment>
<evidence type="ECO:0000313" key="8">
    <source>
        <dbReference type="EMBL" id="CAF1642770.1"/>
    </source>
</evidence>
<protein>
    <recommendedName>
        <fullName evidence="11">FUN14 domain-containing protein 1</fullName>
    </recommendedName>
</protein>
<dbReference type="Pfam" id="PF04930">
    <property type="entry name" value="FUN14"/>
    <property type="match status" value="1"/>
</dbReference>
<sequence length="172" mass="18712">MESRDKNYQSPAVIQSRTVATPFHEHDNDRKIHQIIERALHEITQLSPPRQAAVGGLSGIAAGYCFAKASKMVAFAIGASIIGLALANQSGYIDIHFDRIRDTAQQHLNNVQHAARSALPPTTTTNIDGEEIETFIDQSSTSITDVLKRFAFTNLAITSSFIGGFLLGVAFE</sequence>
<evidence type="ECO:0000313" key="9">
    <source>
        <dbReference type="Proteomes" id="UP000663854"/>
    </source>
</evidence>
<dbReference type="EMBL" id="CAJNOL010009350">
    <property type="protein sequence ID" value="CAF1642770.1"/>
    <property type="molecule type" value="Genomic_DNA"/>
</dbReference>
<evidence type="ECO:0000256" key="6">
    <source>
        <dbReference type="SAM" id="Phobius"/>
    </source>
</evidence>
<evidence type="ECO:0000256" key="4">
    <source>
        <dbReference type="ARBA" id="ARBA00022989"/>
    </source>
</evidence>
<gene>
    <name evidence="8" type="ORF">JXQ802_LOCUS53444</name>
    <name evidence="7" type="ORF">PYM288_LOCUS37044</name>
</gene>
<proteinExistence type="inferred from homology"/>
<keyword evidence="4 6" id="KW-1133">Transmembrane helix</keyword>
<dbReference type="PANTHER" id="PTHR21346">
    <property type="entry name" value="FUN14 DOMAIN CONTAINING"/>
    <property type="match status" value="1"/>
</dbReference>
<accession>A0A815QHR5</accession>
<evidence type="ECO:0000256" key="2">
    <source>
        <dbReference type="ARBA" id="ARBA00009160"/>
    </source>
</evidence>
<dbReference type="EMBL" id="CAJNOH010007683">
    <property type="protein sequence ID" value="CAF1463445.1"/>
    <property type="molecule type" value="Genomic_DNA"/>
</dbReference>
<dbReference type="Proteomes" id="UP000663870">
    <property type="component" value="Unassembled WGS sequence"/>
</dbReference>
<dbReference type="InterPro" id="IPR007014">
    <property type="entry name" value="FUN14"/>
</dbReference>
<comment type="caution">
    <text evidence="7">The sequence shown here is derived from an EMBL/GenBank/DDBJ whole genome shotgun (WGS) entry which is preliminary data.</text>
</comment>